<feature type="compositionally biased region" description="Low complexity" evidence="1">
    <location>
        <begin position="79"/>
        <end position="114"/>
    </location>
</feature>
<evidence type="ECO:0000256" key="1">
    <source>
        <dbReference type="SAM" id="MobiDB-lite"/>
    </source>
</evidence>
<dbReference type="PANTHER" id="PTHR38111">
    <property type="entry name" value="ZN(2)-C6 FUNGAL-TYPE DOMAIN-CONTAINING PROTEIN-RELATED"/>
    <property type="match status" value="1"/>
</dbReference>
<gene>
    <name evidence="2" type="ORF">R9X50_00545900</name>
</gene>
<feature type="region of interest" description="Disordered" evidence="1">
    <location>
        <begin position="1"/>
        <end position="20"/>
    </location>
</feature>
<keyword evidence="3" id="KW-1185">Reference proteome</keyword>
<dbReference type="PANTHER" id="PTHR38111:SF6">
    <property type="entry name" value="FINGER DOMAIN PROTEIN, PUTATIVE (AFU_ORTHOLOGUE AFUA_8G01940)-RELATED"/>
    <property type="match status" value="1"/>
</dbReference>
<accession>A0AAQ3R947</accession>
<proteinExistence type="predicted"/>
<dbReference type="EMBL" id="CP138587">
    <property type="protein sequence ID" value="WPH02594.1"/>
    <property type="molecule type" value="Genomic_DNA"/>
</dbReference>
<dbReference type="InterPro" id="IPR053178">
    <property type="entry name" value="Osmoadaptation_assoc"/>
</dbReference>
<name>A0AAQ3R947_9PEZI</name>
<sequence length="553" mass="62299">MADQSFPFIVSNGPRVPRDPSIRTMIRKQAMKDVGIQRKSKRNPGRMTIRQSPVLEDAEVTFRRPAVIDEVASTDEAGRSSSRSSSGASASSLSVRSSSSPDSSSSSSSSSSESDLVEVDELSPPTHEKALQPQLRSPDQSLSGSIRNNLSFNRGYDLVRMKYGIDIPDLSILTNFNVNKGAIGNIWGNPARLATLMCVKRWSYLDYIPSRYGSTECLTITTECVLARMQEVLSPNGPSSPSTACNMLYGRALRSLQKAIAAEETNQDADVLGATQLLVLYELLDPTRDNFAWAHHMSGSARLITYRSSKRFTTDFEKALFSSHVGGMVSLGLVGNQHCYLEQPEWMDVYASTASESLFLTDRSPLAVNLRKTLFRVPGVWRDTGDWVNTHRLFDDKAPPALVKRCEDTHQDLVDWLEDYKNHTVSLSLVELPPEELQIRRELYGSALECSSIIKRVLATLKDDGRLQIEEQNQELVDKILDLQGKPVPPHSWLFTPHEIGVSEMFYHTTDQWREDTTQMFETDRKLAIRKRYNTWSNFLRASDHRDTRPYQH</sequence>
<feature type="compositionally biased region" description="Polar residues" evidence="1">
    <location>
        <begin position="134"/>
        <end position="144"/>
    </location>
</feature>
<reference evidence="2 3" key="1">
    <citation type="submission" date="2023-11" db="EMBL/GenBank/DDBJ databases">
        <title>An acidophilic fungus is an integral part of prey digestion in a carnivorous sundew plant.</title>
        <authorList>
            <person name="Tsai I.J."/>
        </authorList>
    </citation>
    <scope>NUCLEOTIDE SEQUENCE [LARGE SCALE GENOMIC DNA]</scope>
    <source>
        <strain evidence="2">169a</strain>
    </source>
</reference>
<dbReference type="Proteomes" id="UP001303373">
    <property type="component" value="Chromosome 8"/>
</dbReference>
<evidence type="ECO:0000313" key="2">
    <source>
        <dbReference type="EMBL" id="WPH02594.1"/>
    </source>
</evidence>
<dbReference type="AlphaFoldDB" id="A0AAQ3R947"/>
<protein>
    <submittedName>
        <fullName evidence="2">Uncharacterized protein</fullName>
    </submittedName>
</protein>
<evidence type="ECO:0000313" key="3">
    <source>
        <dbReference type="Proteomes" id="UP001303373"/>
    </source>
</evidence>
<feature type="region of interest" description="Disordered" evidence="1">
    <location>
        <begin position="28"/>
        <end position="144"/>
    </location>
</feature>
<organism evidence="2 3">
    <name type="scientific">Acrodontium crateriforme</name>
    <dbReference type="NCBI Taxonomy" id="150365"/>
    <lineage>
        <taxon>Eukaryota</taxon>
        <taxon>Fungi</taxon>
        <taxon>Dikarya</taxon>
        <taxon>Ascomycota</taxon>
        <taxon>Pezizomycotina</taxon>
        <taxon>Dothideomycetes</taxon>
        <taxon>Dothideomycetidae</taxon>
        <taxon>Mycosphaerellales</taxon>
        <taxon>Teratosphaeriaceae</taxon>
        <taxon>Acrodontium</taxon>
    </lineage>
</organism>